<dbReference type="Gene3D" id="1.25.40.1030">
    <property type="match status" value="1"/>
</dbReference>
<comment type="caution">
    <text evidence="9">The sequence shown here is derived from an EMBL/GenBank/DDBJ whole genome shotgun (WGS) entry which is preliminary data.</text>
</comment>
<keyword evidence="3" id="KW-0813">Transport</keyword>
<dbReference type="InterPro" id="IPR001680">
    <property type="entry name" value="WD40_rpt"/>
</dbReference>
<evidence type="ECO:0000256" key="8">
    <source>
        <dbReference type="ARBA" id="ARBA00022927"/>
    </source>
</evidence>
<evidence type="ECO:0000256" key="1">
    <source>
        <dbReference type="ARBA" id="ARBA00004240"/>
    </source>
</evidence>
<dbReference type="InterPro" id="IPR015943">
    <property type="entry name" value="WD40/YVTN_repeat-like_dom_sf"/>
</dbReference>
<dbReference type="Gene3D" id="2.130.10.10">
    <property type="entry name" value="YVTN repeat-like/Quinoprotein amine dehydrogenase"/>
    <property type="match status" value="1"/>
</dbReference>
<proteinExistence type="inferred from homology"/>
<organism evidence="9 10">
    <name type="scientific">Babesia divergens</name>
    <dbReference type="NCBI Taxonomy" id="32595"/>
    <lineage>
        <taxon>Eukaryota</taxon>
        <taxon>Sar</taxon>
        <taxon>Alveolata</taxon>
        <taxon>Apicomplexa</taxon>
        <taxon>Aconoidasida</taxon>
        <taxon>Piroplasmida</taxon>
        <taxon>Babesiidae</taxon>
        <taxon>Babesia</taxon>
    </lineage>
</organism>
<dbReference type="Gene3D" id="1.20.940.10">
    <property type="entry name" value="Functional domain of the splicing factor Prp18"/>
    <property type="match status" value="1"/>
</dbReference>
<evidence type="ECO:0008006" key="11">
    <source>
        <dbReference type="Google" id="ProtNLM"/>
    </source>
</evidence>
<keyword evidence="10" id="KW-1185">Reference proteome</keyword>
<dbReference type="SUPFAM" id="SSF50978">
    <property type="entry name" value="WD40 repeat-like"/>
    <property type="match status" value="1"/>
</dbReference>
<dbReference type="PANTHER" id="PTHR13923">
    <property type="entry name" value="SEC31-RELATED PROTEIN"/>
    <property type="match status" value="1"/>
</dbReference>
<dbReference type="AlphaFoldDB" id="A0AAD9LGR7"/>
<dbReference type="GO" id="GO:0070971">
    <property type="term" value="C:endoplasmic reticulum exit site"/>
    <property type="evidence" value="ECO:0007669"/>
    <property type="project" value="TreeGrafter"/>
</dbReference>
<dbReference type="GO" id="GO:0090110">
    <property type="term" value="P:COPII-coated vesicle cargo loading"/>
    <property type="evidence" value="ECO:0007669"/>
    <property type="project" value="TreeGrafter"/>
</dbReference>
<dbReference type="PROSITE" id="PS51257">
    <property type="entry name" value="PROKAR_LIPOPROTEIN"/>
    <property type="match status" value="1"/>
</dbReference>
<evidence type="ECO:0000256" key="2">
    <source>
        <dbReference type="ARBA" id="ARBA00009358"/>
    </source>
</evidence>
<evidence type="ECO:0000313" key="10">
    <source>
        <dbReference type="Proteomes" id="UP001195914"/>
    </source>
</evidence>
<dbReference type="PANTHER" id="PTHR13923:SF11">
    <property type="entry name" value="SECRETORY 31, ISOFORM D"/>
    <property type="match status" value="1"/>
</dbReference>
<comment type="subcellular location">
    <subcellularLocation>
        <location evidence="1">Endoplasmic reticulum</location>
    </subcellularLocation>
</comment>
<comment type="similarity">
    <text evidence="2">Belongs to the WD repeat SEC31 family.</text>
</comment>
<dbReference type="EMBL" id="JAHBMH010000044">
    <property type="protein sequence ID" value="KAK1935930.1"/>
    <property type="molecule type" value="Genomic_DNA"/>
</dbReference>
<accession>A0AAD9LGR7</accession>
<dbReference type="SMART" id="SM00320">
    <property type="entry name" value="WD40"/>
    <property type="match status" value="4"/>
</dbReference>
<dbReference type="Proteomes" id="UP001195914">
    <property type="component" value="Unassembled WGS sequence"/>
</dbReference>
<evidence type="ECO:0000256" key="6">
    <source>
        <dbReference type="ARBA" id="ARBA00022824"/>
    </source>
</evidence>
<sequence length="996" mass="107784">MKGLGIFSPVAATSGCILAAPCYDESCGAGTPRLNVDEKSLTLIGFEVTERTENNANPFELRFDGTNQYGSFGNDVGFGVQNDAFGGYDIAISGHGIADFTTYHSTPLDCLDSNLTSLIWMDCGGDNGTVAIGSTAGDLYLLDGTTVVEGDNPRVVSKTKVCNMPLRCLGFNPNTNMIGVAGVDGQISVCDIANPAEPKVLDTSYGKWRVGLVTGLSWNHRLGHILATSGSSIGPSGTVSPSDSSGLVVWDLKARKPASSFRDPSGRTNPISIGWMPEQMTQLIVGYGDDKSPALQLWDLRNCSVPLKEVRGHTMGLTSLAICPHDPCLLLTSGRDDYTRCWSLDSVNGPFHPVSSMQTGALSHHKRLQWHPQVPGLFIAQDTDDDISVHSALNMVQAESYMPAWMRRSCGIISGFAGSLTSWNSTGTIKQYTLGSQLDDETVQVLDQSLDLFCDLANTSNFESICEQRIGAATTEFDRLSWSVMNALFKGEVSALVKTLGYEMPVPRTEDTEHVEQSQASQPANAFDRFVNEPLDEADGEAFFNSLCNKENSESMDVLGMPAEAKEDVPDTLVPESVDALGWGDGELCKKIVVGDYEAAAKMCLEGGRNTEALLLAYAGGFDLWLKISSMVVEKGKSPLLRTLQVIMQRDLQGLVENCPLDKWREALVYLCANSMHEWNKYKELCEMLGNRLYGSFQQGNKSHLLPASVAFMCSGNVPKVIDIWRQLETGKNGFQVLAQSVVRIAALSVSVAGGASNEYLGRSATMLAEAFVDCGDTEKAARCLSLPFVINCPQATALRSRIQGIDPPVESVHKPAVTQNVAPRYEPIVQPQQQPIHRVGSESGTAPGAVASAMYPGMPVPWPLPTATQQMASSTRSTEDTNRRIIAASAAAQPQGERLNQTDLDYVKRILGGLIAQNDSSRVAQDNRKRLSDLMTSLGNGELSAEANGLIVNMCRAIESVDRVNANVILSTISTKLWNNTNKNWIMCLKRIVPK</sequence>
<reference evidence="9" key="2">
    <citation type="submission" date="2021-05" db="EMBL/GenBank/DDBJ databases">
        <authorList>
            <person name="Pain A."/>
        </authorList>
    </citation>
    <scope>NUCLEOTIDE SEQUENCE</scope>
    <source>
        <strain evidence="9">1802A</strain>
    </source>
</reference>
<evidence type="ECO:0000256" key="3">
    <source>
        <dbReference type="ARBA" id="ARBA00022448"/>
    </source>
</evidence>
<dbReference type="InterPro" id="IPR040251">
    <property type="entry name" value="SEC31-like"/>
</dbReference>
<name>A0AAD9LGR7_BABDI</name>
<keyword evidence="6" id="KW-0256">Endoplasmic reticulum</keyword>
<protein>
    <recommendedName>
        <fullName evidence="11">Protein transport protein SEC31</fullName>
    </recommendedName>
</protein>
<evidence type="ECO:0000256" key="5">
    <source>
        <dbReference type="ARBA" id="ARBA00022737"/>
    </source>
</evidence>
<evidence type="ECO:0000256" key="4">
    <source>
        <dbReference type="ARBA" id="ARBA00022574"/>
    </source>
</evidence>
<keyword evidence="8" id="KW-0653">Protein transport</keyword>
<keyword evidence="7" id="KW-0931">ER-Golgi transport</keyword>
<keyword evidence="4" id="KW-0853">WD repeat</keyword>
<keyword evidence="5" id="KW-0677">Repeat</keyword>
<dbReference type="GO" id="GO:0005198">
    <property type="term" value="F:structural molecule activity"/>
    <property type="evidence" value="ECO:0007669"/>
    <property type="project" value="TreeGrafter"/>
</dbReference>
<dbReference type="GO" id="GO:0015031">
    <property type="term" value="P:protein transport"/>
    <property type="evidence" value="ECO:0007669"/>
    <property type="project" value="UniProtKB-KW"/>
</dbReference>
<gene>
    <name evidence="9" type="ORF">X943_000468</name>
</gene>
<evidence type="ECO:0000313" key="9">
    <source>
        <dbReference type="EMBL" id="KAK1935930.1"/>
    </source>
</evidence>
<dbReference type="GO" id="GO:0007029">
    <property type="term" value="P:endoplasmic reticulum organization"/>
    <property type="evidence" value="ECO:0007669"/>
    <property type="project" value="TreeGrafter"/>
</dbReference>
<reference evidence="9" key="1">
    <citation type="journal article" date="2014" name="Nucleic Acids Res.">
        <title>The evolutionary dynamics of variant antigen genes in Babesia reveal a history of genomic innovation underlying host-parasite interaction.</title>
        <authorList>
            <person name="Jackson A.P."/>
            <person name="Otto T.D."/>
            <person name="Darby A."/>
            <person name="Ramaprasad A."/>
            <person name="Xia D."/>
            <person name="Echaide I.E."/>
            <person name="Farber M."/>
            <person name="Gahlot S."/>
            <person name="Gamble J."/>
            <person name="Gupta D."/>
            <person name="Gupta Y."/>
            <person name="Jackson L."/>
            <person name="Malandrin L."/>
            <person name="Malas T.B."/>
            <person name="Moussa E."/>
            <person name="Nair M."/>
            <person name="Reid A.J."/>
            <person name="Sanders M."/>
            <person name="Sharma J."/>
            <person name="Tracey A."/>
            <person name="Quail M.A."/>
            <person name="Weir W."/>
            <person name="Wastling J.M."/>
            <person name="Hall N."/>
            <person name="Willadsen P."/>
            <person name="Lingelbach K."/>
            <person name="Shiels B."/>
            <person name="Tait A."/>
            <person name="Berriman M."/>
            <person name="Allred D.R."/>
            <person name="Pain A."/>
        </authorList>
    </citation>
    <scope>NUCLEOTIDE SEQUENCE</scope>
    <source>
        <strain evidence="9">1802A</strain>
    </source>
</reference>
<dbReference type="InterPro" id="IPR036322">
    <property type="entry name" value="WD40_repeat_dom_sf"/>
</dbReference>
<dbReference type="GO" id="GO:0030127">
    <property type="term" value="C:COPII vesicle coat"/>
    <property type="evidence" value="ECO:0007669"/>
    <property type="project" value="TreeGrafter"/>
</dbReference>
<evidence type="ECO:0000256" key="7">
    <source>
        <dbReference type="ARBA" id="ARBA00022892"/>
    </source>
</evidence>